<feature type="transmembrane region" description="Helical" evidence="1">
    <location>
        <begin position="46"/>
        <end position="70"/>
    </location>
</feature>
<proteinExistence type="predicted"/>
<dbReference type="Gene3D" id="3.40.525.10">
    <property type="entry name" value="CRAL-TRIO lipid binding domain"/>
    <property type="match status" value="1"/>
</dbReference>
<dbReference type="AlphaFoldDB" id="A0A3N7FHP4"/>
<protein>
    <submittedName>
        <fullName evidence="2">Uncharacterized protein</fullName>
    </submittedName>
</protein>
<reference evidence="2" key="2">
    <citation type="submission" date="2017-07" db="EMBL/GenBank/DDBJ databases">
        <title>WGS assembly of Populus trichocarpa.</title>
        <authorList>
            <person name="Tuskan G."/>
            <person name="Difazio S."/>
            <person name="Jansson S."/>
            <person name="Bohlmann J."/>
            <person name="Grigoriev I."/>
            <person name="Hellsten U."/>
            <person name="Putnam N."/>
            <person name="Ralph S."/>
            <person name="Rombauts S."/>
            <person name="Salamov A."/>
            <person name="Schein J."/>
            <person name="Sterck L."/>
            <person name="Aerts A."/>
            <person name="Bhalerao R."/>
            <person name="Bhalerao R."/>
            <person name="Blaudez D."/>
            <person name="Boerjan W."/>
            <person name="Brun A."/>
            <person name="Brunner A."/>
            <person name="Busov V."/>
            <person name="Campbell M."/>
            <person name="Carlson J."/>
            <person name="Chalot M."/>
            <person name="Chapman J."/>
            <person name="Chen G."/>
            <person name="Cooper D."/>
            <person name="Coutinho P."/>
            <person name="Couturier J."/>
            <person name="Covert S."/>
            <person name="Cronk Q."/>
            <person name="Cunningham R."/>
            <person name="Davis J."/>
            <person name="Degroeve S."/>
            <person name="Dejardin A."/>
            <person name="Depamphilis C."/>
            <person name="Detter J."/>
            <person name="Dirks B."/>
            <person name="Dubchak I."/>
            <person name="Duplessis S."/>
            <person name="Ehlting J."/>
            <person name="Ellis B."/>
            <person name="Gendler K."/>
            <person name="Goodstein D."/>
            <person name="Gribskov M."/>
            <person name="Grimwood J."/>
            <person name="Groover A."/>
            <person name="Gunter L."/>
            <person name="Hamberger B."/>
            <person name="Heinze B."/>
            <person name="Helariutta Y."/>
            <person name="Henrissat B."/>
            <person name="Holligan D."/>
            <person name="Holt R."/>
            <person name="Huang W."/>
            <person name="Islam-Faridi N."/>
            <person name="Jones S."/>
            <person name="Jones-Rhoades M."/>
            <person name="Jorgensen R."/>
            <person name="Joshi C."/>
            <person name="Kangasjarvi J."/>
            <person name="Karlsson J."/>
            <person name="Kelleher C."/>
            <person name="Kirkpatrick R."/>
            <person name="Kirst M."/>
            <person name="Kohler A."/>
            <person name="Kalluri U."/>
            <person name="Larimer F."/>
            <person name="Leebens-Mack J."/>
            <person name="Leple J."/>
            <person name="Locascio P."/>
            <person name="Lou Y."/>
            <person name="Lucas S."/>
            <person name="Martin F."/>
            <person name="Montanini B."/>
            <person name="Napoli C."/>
            <person name="Nelson D."/>
            <person name="Nelson C."/>
            <person name="Nieminen K."/>
            <person name="Nilsson O."/>
            <person name="Pereda V."/>
            <person name="Peter G."/>
            <person name="Philippe R."/>
            <person name="Pilate G."/>
            <person name="Poliakov A."/>
            <person name="Razumovskaya J."/>
            <person name="Richardson P."/>
            <person name="Rinaldi C."/>
            <person name="Ritland K."/>
            <person name="Rouze P."/>
            <person name="Ryaboy D."/>
            <person name="Schmutz J."/>
            <person name="Schrader J."/>
            <person name="Segerman B."/>
            <person name="Shin H."/>
            <person name="Siddiqui A."/>
            <person name="Sterky F."/>
            <person name="Terry A."/>
            <person name="Tsai C."/>
            <person name="Uberbacher E."/>
            <person name="Unneberg P."/>
            <person name="Vahala J."/>
            <person name="Wall K."/>
            <person name="Wessler S."/>
            <person name="Yang G."/>
            <person name="Yin T."/>
            <person name="Douglas C."/>
            <person name="Marra M."/>
            <person name="Sandberg G."/>
            <person name="Van De Peer Y."/>
            <person name="Rokhsar D."/>
        </authorList>
    </citation>
    <scope>NUCLEOTIDE SEQUENCE</scope>
    <source>
        <strain evidence="2">Nisqually-1</strain>
    </source>
</reference>
<dbReference type="EMBL" id="KZ623643">
    <property type="protein sequence ID" value="RQO95249.1"/>
    <property type="molecule type" value="Genomic_DNA"/>
</dbReference>
<reference evidence="2" key="1">
    <citation type="journal article" date="2006" name="Science">
        <title>The genome of black cottonwood, Populus trichocarpa (Torr. &amp; Gray).</title>
        <authorList>
            <person name="Tuskan G.A."/>
            <person name="Difazio S."/>
            <person name="Jansson S."/>
            <person name="Bohlmann J."/>
            <person name="Grigoriev I."/>
            <person name="Hellsten U."/>
            <person name="Putnam N."/>
            <person name="Ralph S."/>
            <person name="Rombauts S."/>
            <person name="Salamov A."/>
            <person name="Schein J."/>
            <person name="Sterck L."/>
            <person name="Aerts A."/>
            <person name="Bhalerao R.R."/>
            <person name="Bhalerao R.P."/>
            <person name="Blaudez D."/>
            <person name="Boerjan W."/>
            <person name="Brun A."/>
            <person name="Brunner A."/>
            <person name="Busov V."/>
            <person name="Campbell M."/>
            <person name="Carlson J."/>
            <person name="Chalot M."/>
            <person name="Chapman J."/>
            <person name="Chen G.L."/>
            <person name="Cooper D."/>
            <person name="Coutinho P.M."/>
            <person name="Couturier J."/>
            <person name="Covert S."/>
            <person name="Cronk Q."/>
            <person name="Cunningham R."/>
            <person name="Davis J."/>
            <person name="Degroeve S."/>
            <person name="Dejardin A."/>
            <person name="Depamphilis C."/>
            <person name="Detter J."/>
            <person name="Dirks B."/>
            <person name="Dubchak I."/>
            <person name="Duplessis S."/>
            <person name="Ehlting J."/>
            <person name="Ellis B."/>
            <person name="Gendler K."/>
            <person name="Goodstein D."/>
            <person name="Gribskov M."/>
            <person name="Grimwood J."/>
            <person name="Groover A."/>
            <person name="Gunter L."/>
            <person name="Hamberger B."/>
            <person name="Heinze B."/>
            <person name="Helariutta Y."/>
            <person name="Henrissat B."/>
            <person name="Holligan D."/>
            <person name="Holt R."/>
            <person name="Huang W."/>
            <person name="Islam-Faridi N."/>
            <person name="Jones S."/>
            <person name="Jones-Rhoades M."/>
            <person name="Jorgensen R."/>
            <person name="Joshi C."/>
            <person name="Kangasjarvi J."/>
            <person name="Karlsson J."/>
            <person name="Kelleher C."/>
            <person name="Kirkpatrick R."/>
            <person name="Kirst M."/>
            <person name="Kohler A."/>
            <person name="Kalluri U."/>
            <person name="Larimer F."/>
            <person name="Leebens-Mack J."/>
            <person name="Leple J.C."/>
            <person name="Locascio P."/>
            <person name="Lou Y."/>
            <person name="Lucas S."/>
            <person name="Martin F."/>
            <person name="Montanini B."/>
            <person name="Napoli C."/>
            <person name="Nelson D.R."/>
            <person name="Nelson C."/>
            <person name="Nieminen K."/>
            <person name="Nilsson O."/>
            <person name="Pereda V."/>
            <person name="Peter G."/>
            <person name="Philippe R."/>
            <person name="Pilate G."/>
            <person name="Poliakov A."/>
            <person name="Razumovskaya J."/>
            <person name="Richardson P."/>
            <person name="Rinaldi C."/>
            <person name="Ritland K."/>
            <person name="Rouze P."/>
            <person name="Ryaboy D."/>
            <person name="Schmutz J."/>
            <person name="Schrader J."/>
            <person name="Segerman B."/>
            <person name="Shin H."/>
            <person name="Siddiqui A."/>
            <person name="Sterky F."/>
            <person name="Terry A."/>
            <person name="Tsai C.J."/>
            <person name="Uberbacher E."/>
            <person name="Unneberg P."/>
            <person name="Vahala J."/>
            <person name="Wall K."/>
            <person name="Wessler S."/>
            <person name="Yang G."/>
            <person name="Yin T."/>
            <person name="Douglas C."/>
            <person name="Marra M."/>
            <person name="Sandberg G."/>
            <person name="Van de Peer Y."/>
            <person name="Rokhsar D."/>
        </authorList>
    </citation>
    <scope>NUCLEOTIDE SEQUENCE [LARGE SCALE GENOMIC DNA]</scope>
    <source>
        <strain evidence="2">Nisqually-1</strain>
    </source>
</reference>
<organism evidence="2">
    <name type="scientific">Populus trichocarpa</name>
    <name type="common">Western balsam poplar</name>
    <name type="synonym">Populus balsamifera subsp. trichocarpa</name>
    <dbReference type="NCBI Taxonomy" id="3694"/>
    <lineage>
        <taxon>Eukaryota</taxon>
        <taxon>Viridiplantae</taxon>
        <taxon>Streptophyta</taxon>
        <taxon>Embryophyta</taxon>
        <taxon>Tracheophyta</taxon>
        <taxon>Spermatophyta</taxon>
        <taxon>Magnoliopsida</taxon>
        <taxon>eudicotyledons</taxon>
        <taxon>Gunneridae</taxon>
        <taxon>Pentapetalae</taxon>
        <taxon>rosids</taxon>
        <taxon>fabids</taxon>
        <taxon>Malpighiales</taxon>
        <taxon>Salicaceae</taxon>
        <taxon>Saliceae</taxon>
        <taxon>Populus</taxon>
    </lineage>
</organism>
<dbReference type="InterPro" id="IPR036865">
    <property type="entry name" value="CRAL-TRIO_dom_sf"/>
</dbReference>
<name>A0A3N7FHP4_POPTR</name>
<keyword evidence="1" id="KW-0472">Membrane</keyword>
<keyword evidence="1" id="KW-0812">Transmembrane</keyword>
<accession>A0A3N7FHP4</accession>
<evidence type="ECO:0000256" key="1">
    <source>
        <dbReference type="SAM" id="Phobius"/>
    </source>
</evidence>
<gene>
    <name evidence="2" type="ORF">POPTR_T172042</name>
</gene>
<evidence type="ECO:0000313" key="2">
    <source>
        <dbReference type="EMBL" id="RQO95249.1"/>
    </source>
</evidence>
<dbReference type="Gramene" id="Potri.004G046501.2.v4.1">
    <property type="protein sequence ID" value="Potri.004G046501.2.v4.1"/>
    <property type="gene ID" value="Potri.004G046501.v4.1"/>
</dbReference>
<keyword evidence="1" id="KW-1133">Transmembrane helix</keyword>
<sequence length="71" mass="8246">MSDKSGGGDIVRYICVDMLRSIHINVSFVQNFYFLQAYYPKCLAKCFVLIMLWFFVGASKIISCFLGKVYW</sequence>